<evidence type="ECO:0000313" key="1">
    <source>
        <dbReference type="EMBL" id="KYM82706.1"/>
    </source>
</evidence>
<evidence type="ECO:0000313" key="2">
    <source>
        <dbReference type="Proteomes" id="UP000078540"/>
    </source>
</evidence>
<reference evidence="1 2" key="1">
    <citation type="submission" date="2015-09" db="EMBL/GenBank/DDBJ databases">
        <title>Atta colombica WGS genome.</title>
        <authorList>
            <person name="Nygaard S."/>
            <person name="Hu H."/>
            <person name="Boomsma J."/>
            <person name="Zhang G."/>
        </authorList>
    </citation>
    <scope>NUCLEOTIDE SEQUENCE [LARGE SCALE GENOMIC DNA]</scope>
    <source>
        <strain evidence="1">Treedump-2</strain>
        <tissue evidence="1">Whole body</tissue>
    </source>
</reference>
<dbReference type="Proteomes" id="UP000078540">
    <property type="component" value="Unassembled WGS sequence"/>
</dbReference>
<sequence>MTIRPERLEDVVAVILNIFFVNSRLRIARKLPRNVIVVGGGEGFLERVQAGEVIRESRKEENESKRKFVRDGASRVTITLATSDRCETEIPTKMPMRCISNVYVLCGYTHKGIASPYLVADQREI</sequence>
<proteinExistence type="predicted"/>
<organism evidence="1 2">
    <name type="scientific">Atta colombica</name>
    <dbReference type="NCBI Taxonomy" id="520822"/>
    <lineage>
        <taxon>Eukaryota</taxon>
        <taxon>Metazoa</taxon>
        <taxon>Ecdysozoa</taxon>
        <taxon>Arthropoda</taxon>
        <taxon>Hexapoda</taxon>
        <taxon>Insecta</taxon>
        <taxon>Pterygota</taxon>
        <taxon>Neoptera</taxon>
        <taxon>Endopterygota</taxon>
        <taxon>Hymenoptera</taxon>
        <taxon>Apocrita</taxon>
        <taxon>Aculeata</taxon>
        <taxon>Formicoidea</taxon>
        <taxon>Formicidae</taxon>
        <taxon>Myrmicinae</taxon>
        <taxon>Atta</taxon>
    </lineage>
</organism>
<name>A0A195BDR2_9HYME</name>
<keyword evidence="2" id="KW-1185">Reference proteome</keyword>
<dbReference type="AlphaFoldDB" id="A0A195BDR2"/>
<protein>
    <submittedName>
        <fullName evidence="1">Uncharacterized protein</fullName>
    </submittedName>
</protein>
<dbReference type="EMBL" id="KQ976509">
    <property type="protein sequence ID" value="KYM82706.1"/>
    <property type="molecule type" value="Genomic_DNA"/>
</dbReference>
<accession>A0A195BDR2</accession>
<gene>
    <name evidence="1" type="ORF">ALC53_06881</name>
</gene>